<dbReference type="RefSeq" id="WP_201347681.1">
    <property type="nucleotide sequence ID" value="NZ_AP014546.1"/>
</dbReference>
<organism evidence="2 3">
    <name type="scientific">Neptunomonas japonica JAMM 1380</name>
    <dbReference type="NCBI Taxonomy" id="1441457"/>
    <lineage>
        <taxon>Bacteria</taxon>
        <taxon>Pseudomonadati</taxon>
        <taxon>Pseudomonadota</taxon>
        <taxon>Gammaproteobacteria</taxon>
        <taxon>Oceanospirillales</taxon>
        <taxon>Oceanospirillaceae</taxon>
        <taxon>Neptunomonas</taxon>
    </lineage>
</organism>
<dbReference type="Proteomes" id="UP000595332">
    <property type="component" value="Chromosome"/>
</dbReference>
<sequence length="181" mass="21145">MKATDVYQNPWLDTLNPIQLPEPVAFWPVGIMWQWLVVIAIFWCISVLRKRINSWRANAYRREALKELTQLEKRIVSREFDEAAIRQLPVLVKRVCVCAGLPASDVIADKEIWKNSDASKNNRHSQYRMCEMLKRLAYAPPSQIVLMTNDDMAWLITAIRMWIIEHNTAPKNEHKRADSDV</sequence>
<dbReference type="KEGG" id="njp:NEJAP_2553"/>
<gene>
    <name evidence="2" type="ORF">NEJAP_2553</name>
</gene>
<keyword evidence="1" id="KW-0812">Transmembrane</keyword>
<accession>A0A7R6PB24</accession>
<keyword evidence="1" id="KW-0472">Membrane</keyword>
<reference evidence="2 3" key="1">
    <citation type="journal article" date="2008" name="Int. J. Syst. Evol. Microbiol.">
        <title>Neptunomonas japonica sp. nov., an Osedax japonicus symbiont-like bacterium isolated from sediment adjacent to sperm whale carcasses off Kagoshima, Japan.</title>
        <authorList>
            <person name="Miyazaki M."/>
            <person name="Nogi Y."/>
            <person name="Fujiwara Y."/>
            <person name="Kawato M."/>
            <person name="Kubokawa K."/>
            <person name="Horikoshi K."/>
        </authorList>
    </citation>
    <scope>NUCLEOTIDE SEQUENCE [LARGE SCALE GENOMIC DNA]</scope>
    <source>
        <strain evidence="2 3">JAMM 1380</strain>
    </source>
</reference>
<dbReference type="InterPro" id="IPR025489">
    <property type="entry name" value="DUF4381"/>
</dbReference>
<evidence type="ECO:0000256" key="1">
    <source>
        <dbReference type="SAM" id="Phobius"/>
    </source>
</evidence>
<proteinExistence type="predicted"/>
<name>A0A7R6PB24_9GAMM</name>
<keyword evidence="1" id="KW-1133">Transmembrane helix</keyword>
<protein>
    <recommendedName>
        <fullName evidence="4">DUF4381 domain-containing protein</fullName>
    </recommendedName>
</protein>
<evidence type="ECO:0008006" key="4">
    <source>
        <dbReference type="Google" id="ProtNLM"/>
    </source>
</evidence>
<evidence type="ECO:0000313" key="2">
    <source>
        <dbReference type="EMBL" id="BBB30498.1"/>
    </source>
</evidence>
<dbReference type="AlphaFoldDB" id="A0A7R6PB24"/>
<evidence type="ECO:0000313" key="3">
    <source>
        <dbReference type="Proteomes" id="UP000595332"/>
    </source>
</evidence>
<keyword evidence="3" id="KW-1185">Reference proteome</keyword>
<dbReference type="EMBL" id="AP014546">
    <property type="protein sequence ID" value="BBB30498.1"/>
    <property type="molecule type" value="Genomic_DNA"/>
</dbReference>
<dbReference type="Pfam" id="PF14316">
    <property type="entry name" value="DUF4381"/>
    <property type="match status" value="1"/>
</dbReference>
<feature type="transmembrane region" description="Helical" evidence="1">
    <location>
        <begin position="25"/>
        <end position="48"/>
    </location>
</feature>